<comment type="caution">
    <text evidence="1">The sequence shown here is derived from an EMBL/GenBank/DDBJ whole genome shotgun (WGS) entry which is preliminary data.</text>
</comment>
<accession>A0A9P1H2B3</accession>
<dbReference type="Proteomes" id="UP000838763">
    <property type="component" value="Unassembled WGS sequence"/>
</dbReference>
<dbReference type="EMBL" id="CALLCH030000011">
    <property type="protein sequence ID" value="CAI4214275.1"/>
    <property type="molecule type" value="Genomic_DNA"/>
</dbReference>
<dbReference type="OrthoDB" id="2410195at2759"/>
<dbReference type="InterPro" id="IPR029063">
    <property type="entry name" value="SAM-dependent_MTases_sf"/>
</dbReference>
<protein>
    <submittedName>
        <fullName evidence="1">Uncharacterized protein</fullName>
    </submittedName>
</protein>
<name>A0A9P1H2B3_9PEZI</name>
<keyword evidence="2" id="KW-1185">Reference proteome</keyword>
<proteinExistence type="predicted"/>
<organism evidence="1 2">
    <name type="scientific">Parascedosporium putredinis</name>
    <dbReference type="NCBI Taxonomy" id="1442378"/>
    <lineage>
        <taxon>Eukaryota</taxon>
        <taxon>Fungi</taxon>
        <taxon>Dikarya</taxon>
        <taxon>Ascomycota</taxon>
        <taxon>Pezizomycotina</taxon>
        <taxon>Sordariomycetes</taxon>
        <taxon>Hypocreomycetidae</taxon>
        <taxon>Microascales</taxon>
        <taxon>Microascaceae</taxon>
        <taxon>Parascedosporium</taxon>
    </lineage>
</organism>
<sequence length="165" mass="18255">MSASHFVEEVGEDKFQPTPTSLALGDTAEPIAHTALVTGAQYTSSAMNLPAFLAKTDYREPVEATNTNFMDSNKDQLSLFAFLKTEPKSQAAFIGAMRGLSQRKRDWTEFYSTELLFEGFNPDKVLLVDIGAVTAIAKVSDQIQLMPHDFFTPQPVKAERNCELT</sequence>
<dbReference type="AlphaFoldDB" id="A0A9P1H2B3"/>
<reference evidence="1" key="1">
    <citation type="submission" date="2022-11" db="EMBL/GenBank/DDBJ databases">
        <authorList>
            <person name="Scott C."/>
            <person name="Bruce N."/>
        </authorList>
    </citation>
    <scope>NUCLEOTIDE SEQUENCE</scope>
</reference>
<dbReference type="Gene3D" id="3.40.50.150">
    <property type="entry name" value="Vaccinia Virus protein VP39"/>
    <property type="match status" value="1"/>
</dbReference>
<dbReference type="PANTHER" id="PTHR43712:SF8">
    <property type="entry name" value="O-METHYLTRANSFERASE AF390-400"/>
    <property type="match status" value="1"/>
</dbReference>
<dbReference type="PANTHER" id="PTHR43712">
    <property type="entry name" value="PUTATIVE (AFU_ORTHOLOGUE AFUA_4G14580)-RELATED"/>
    <property type="match status" value="1"/>
</dbReference>
<gene>
    <name evidence="1" type="ORF">PPNO1_LOCUS4006</name>
</gene>
<evidence type="ECO:0000313" key="1">
    <source>
        <dbReference type="EMBL" id="CAI4214275.1"/>
    </source>
</evidence>
<evidence type="ECO:0000313" key="2">
    <source>
        <dbReference type="Proteomes" id="UP000838763"/>
    </source>
</evidence>